<keyword evidence="2 6" id="KW-0732">Signal</keyword>
<dbReference type="PANTHER" id="PTHR43649:SF33">
    <property type="entry name" value="POLYGALACTURONAN_RHAMNOGALACTURONAN-BINDING PROTEIN YTCQ"/>
    <property type="match status" value="1"/>
</dbReference>
<dbReference type="InterPro" id="IPR050490">
    <property type="entry name" value="Bact_solute-bd_prot1"/>
</dbReference>
<accession>A0A553K0U7</accession>
<dbReference type="EMBL" id="VKKG01000003">
    <property type="protein sequence ID" value="TRY18323.1"/>
    <property type="molecule type" value="Genomic_DNA"/>
</dbReference>
<keyword evidence="5" id="KW-0449">Lipoprotein</keyword>
<evidence type="ECO:0000313" key="8">
    <source>
        <dbReference type="Proteomes" id="UP000317638"/>
    </source>
</evidence>
<keyword evidence="4" id="KW-0564">Palmitate</keyword>
<evidence type="ECO:0000256" key="5">
    <source>
        <dbReference type="ARBA" id="ARBA00023288"/>
    </source>
</evidence>
<dbReference type="Gene3D" id="3.40.190.10">
    <property type="entry name" value="Periplasmic binding protein-like II"/>
    <property type="match status" value="1"/>
</dbReference>
<evidence type="ECO:0000256" key="2">
    <source>
        <dbReference type="ARBA" id="ARBA00022729"/>
    </source>
</evidence>
<proteinExistence type="predicted"/>
<reference evidence="7 8" key="1">
    <citation type="submission" date="2019-07" db="EMBL/GenBank/DDBJ databases">
        <authorList>
            <person name="Zhou L.-Y."/>
        </authorList>
    </citation>
    <scope>NUCLEOTIDE SEQUENCE [LARGE SCALE GENOMIC DNA]</scope>
    <source>
        <strain evidence="7 8">YIM 101269</strain>
    </source>
</reference>
<comment type="caution">
    <text evidence="7">The sequence shown here is derived from an EMBL/GenBank/DDBJ whole genome shotgun (WGS) entry which is preliminary data.</text>
</comment>
<dbReference type="Pfam" id="PF01547">
    <property type="entry name" value="SBP_bac_1"/>
    <property type="match status" value="1"/>
</dbReference>
<feature type="chain" id="PRO_5021958407" evidence="6">
    <location>
        <begin position="22"/>
        <end position="454"/>
    </location>
</feature>
<organism evidence="7 8">
    <name type="scientific">Tessaracoccus rhinocerotis</name>
    <dbReference type="NCBI Taxonomy" id="1689449"/>
    <lineage>
        <taxon>Bacteria</taxon>
        <taxon>Bacillati</taxon>
        <taxon>Actinomycetota</taxon>
        <taxon>Actinomycetes</taxon>
        <taxon>Propionibacteriales</taxon>
        <taxon>Propionibacteriaceae</taxon>
        <taxon>Tessaracoccus</taxon>
    </lineage>
</organism>
<gene>
    <name evidence="7" type="ORF">FOJ82_09855</name>
</gene>
<evidence type="ECO:0000256" key="4">
    <source>
        <dbReference type="ARBA" id="ARBA00023139"/>
    </source>
</evidence>
<keyword evidence="8" id="KW-1185">Reference proteome</keyword>
<dbReference type="SUPFAM" id="SSF53850">
    <property type="entry name" value="Periplasmic binding protein-like II"/>
    <property type="match status" value="1"/>
</dbReference>
<dbReference type="OrthoDB" id="9780991at2"/>
<feature type="signal peptide" evidence="6">
    <location>
        <begin position="1"/>
        <end position="21"/>
    </location>
</feature>
<keyword evidence="1" id="KW-1003">Cell membrane</keyword>
<name>A0A553K0U7_9ACTN</name>
<dbReference type="AlphaFoldDB" id="A0A553K0U7"/>
<dbReference type="PROSITE" id="PS51257">
    <property type="entry name" value="PROKAR_LIPOPROTEIN"/>
    <property type="match status" value="1"/>
</dbReference>
<keyword evidence="3" id="KW-0472">Membrane</keyword>
<protein>
    <submittedName>
        <fullName evidence="7">Extracellular solute-binding protein</fullName>
    </submittedName>
</protein>
<evidence type="ECO:0000256" key="3">
    <source>
        <dbReference type="ARBA" id="ARBA00023136"/>
    </source>
</evidence>
<dbReference type="PANTHER" id="PTHR43649">
    <property type="entry name" value="ARABINOSE-BINDING PROTEIN-RELATED"/>
    <property type="match status" value="1"/>
</dbReference>
<evidence type="ECO:0000313" key="7">
    <source>
        <dbReference type="EMBL" id="TRY18323.1"/>
    </source>
</evidence>
<dbReference type="Proteomes" id="UP000317638">
    <property type="component" value="Unassembled WGS sequence"/>
</dbReference>
<dbReference type="InterPro" id="IPR006059">
    <property type="entry name" value="SBP"/>
</dbReference>
<evidence type="ECO:0000256" key="1">
    <source>
        <dbReference type="ARBA" id="ARBA00022475"/>
    </source>
</evidence>
<evidence type="ECO:0000256" key="6">
    <source>
        <dbReference type="SAM" id="SignalP"/>
    </source>
</evidence>
<sequence length="454" mass="48786">MRIRRLAAAGAALGLSITALAACGGETTTGETSPAEGEVVTGAPAPEDATKLSMWVFAELHAAVYDEMAIQWNEENPDKAIDLDITVYPYQDMHDKLLLAANAGEGMPDLVDIEVNKFSNFVKGDNPPLADLSAAAEPYIDDVVQARLDLYSRNDKIYGYPTHVGAFVAFYNEELLEAEGIDYTTIKTWDDFKEAGVKYHDATGKSFGTANTGVWFVEPLVVAQNGGQVFEDDGMGAVAVNSPESVEAMEILADMEQAGALSTIAGGSPDAEEAYGVINNGDFAAIVYPAWYTSRFVDYMPDLAGKIAIAPAPQIEGSDTLTIGGGGTGTAVSASSPNLELATEFNAFAKLSLPANVAVWEVLGFDPVNMSVWEDEAVTHNPDNKFNQYFTTNLFDVLNSVKDGIGHFESFSNPNLPAVDNWFRTVTLNEIYENDVPVQEALDQAQTDLENEIG</sequence>
<dbReference type="RefSeq" id="WP_143938299.1">
    <property type="nucleotide sequence ID" value="NZ_VKKG01000003.1"/>
</dbReference>